<evidence type="ECO:0000313" key="2">
    <source>
        <dbReference type="Proteomes" id="UP000027015"/>
    </source>
</evidence>
<protein>
    <submittedName>
        <fullName evidence="1">Uncharacterized protein</fullName>
    </submittedName>
</protein>
<dbReference type="InterPro" id="IPR012332">
    <property type="entry name" value="Autotransporter_pectin_lyase_C"/>
</dbReference>
<comment type="caution">
    <text evidence="1">The sequence shown here is derived from an EMBL/GenBank/DDBJ whole genome shotgun (WGS) entry which is preliminary data.</text>
</comment>
<dbReference type="InterPro" id="IPR011050">
    <property type="entry name" value="Pectin_lyase_fold/virulence"/>
</dbReference>
<organism evidence="1 2">
    <name type="scientific">Bartonella koehlerae C-29</name>
    <dbReference type="NCBI Taxonomy" id="1134510"/>
    <lineage>
        <taxon>Bacteria</taxon>
        <taxon>Pseudomonadati</taxon>
        <taxon>Pseudomonadota</taxon>
        <taxon>Alphaproteobacteria</taxon>
        <taxon>Hyphomicrobiales</taxon>
        <taxon>Bartonellaceae</taxon>
        <taxon>Bartonella</taxon>
    </lineage>
</organism>
<dbReference type="AlphaFoldDB" id="A0A067W6X7"/>
<dbReference type="eggNOG" id="COG3468">
    <property type="taxonomic scope" value="Bacteria"/>
</dbReference>
<reference evidence="1 2" key="1">
    <citation type="submission" date="2012-04" db="EMBL/GenBank/DDBJ databases">
        <title>The Genome Sequence of Bartonella koehlerae C-29.</title>
        <authorList>
            <consortium name="The Broad Institute Genome Sequencing Platform"/>
            <consortium name="The Broad Institute Genome Sequencing Center for Infectious Disease"/>
            <person name="Feldgarden M."/>
            <person name="Kirby J."/>
            <person name="Kosoy M."/>
            <person name="Birtles R."/>
            <person name="Probert W.S."/>
            <person name="Chiaraviglio L."/>
            <person name="Walker B."/>
            <person name="Young S.K."/>
            <person name="Zeng Q."/>
            <person name="Gargeya S."/>
            <person name="Fitzgerald M."/>
            <person name="Haas B."/>
            <person name="Abouelleil A."/>
            <person name="Alvarado L."/>
            <person name="Arachchi H.M."/>
            <person name="Berlin A.M."/>
            <person name="Chapman S.B."/>
            <person name="Goldberg J."/>
            <person name="Griggs A."/>
            <person name="Gujja S."/>
            <person name="Hansen M."/>
            <person name="Howarth C."/>
            <person name="Imamovic A."/>
            <person name="Larimer J."/>
            <person name="McCowen C."/>
            <person name="Montmayeur A."/>
            <person name="Murphy C."/>
            <person name="Neiman D."/>
            <person name="Pearson M."/>
            <person name="Priest M."/>
            <person name="Roberts A."/>
            <person name="Saif S."/>
            <person name="Shea T."/>
            <person name="Sisk P."/>
            <person name="Sykes S."/>
            <person name="Wortman J."/>
            <person name="Nusbaum C."/>
            <person name="Birren B."/>
        </authorList>
    </citation>
    <scope>NUCLEOTIDE SEQUENCE [LARGE SCALE GENOMIC DNA]</scope>
    <source>
        <strain evidence="1 2">C-29</strain>
    </source>
</reference>
<evidence type="ECO:0000313" key="1">
    <source>
        <dbReference type="EMBL" id="KEC55489.1"/>
    </source>
</evidence>
<name>A0A067W6X7_9HYPH</name>
<proteinExistence type="predicted"/>
<dbReference type="PATRIC" id="fig|1134510.3.peg.888"/>
<dbReference type="EMBL" id="AHPL01000007">
    <property type="protein sequence ID" value="KEC55489.1"/>
    <property type="molecule type" value="Genomic_DNA"/>
</dbReference>
<sequence>MDKMPDYTLFLMNLMTKSYIQKLSGIGKIVFTSAGDDLYYSWLYIDDFSSSMHFNFNVSFAEEKGDCLFIKYGSGSHTVSVVDFGIEITDHSSTDLDLIVDQSGVRVSLCTICLVQK</sequence>
<gene>
    <name evidence="1" type="ORF">O9A_00769</name>
</gene>
<dbReference type="HOGENOM" id="CLU_2080124_0_0_5"/>
<keyword evidence="2" id="KW-1185">Reference proteome</keyword>
<accession>A0A067W6X7</accession>
<dbReference type="STRING" id="1134510.O9A_00769"/>
<dbReference type="Proteomes" id="UP000027015">
    <property type="component" value="Unassembled WGS sequence"/>
</dbReference>
<dbReference type="Gene3D" id="2.160.20.20">
    <property type="match status" value="1"/>
</dbReference>
<dbReference type="SUPFAM" id="SSF51126">
    <property type="entry name" value="Pectin lyase-like"/>
    <property type="match status" value="1"/>
</dbReference>